<feature type="compositionally biased region" description="Basic and acidic residues" evidence="1">
    <location>
        <begin position="61"/>
        <end position="70"/>
    </location>
</feature>
<evidence type="ECO:0000313" key="3">
    <source>
        <dbReference type="EMBL" id="EFM49737.1"/>
    </source>
</evidence>
<feature type="compositionally biased region" description="Polar residues" evidence="1">
    <location>
        <begin position="97"/>
        <end position="109"/>
    </location>
</feature>
<proteinExistence type="predicted"/>
<evidence type="ECO:0000256" key="1">
    <source>
        <dbReference type="SAM" id="MobiDB-lite"/>
    </source>
</evidence>
<feature type="compositionally biased region" description="Polar residues" evidence="1">
    <location>
        <begin position="120"/>
        <end position="133"/>
    </location>
</feature>
<feature type="compositionally biased region" description="Low complexity" evidence="1">
    <location>
        <begin position="19"/>
        <end position="30"/>
    </location>
</feature>
<sequence>MNTRNQFDDDADYDHYDDYTGYEYDQYGNYDDNRYGDGHYNNGHYGGEQYEDRAYVATQARRDNGDDRTRPRQQGRHGQSGVANPMNHAAPGRSSRRGATTSERSSSNGAAPGRMPRGQRANNSRPNSAGTLGQRLKNSSIIQVIKKFVSAYGWRAYAIPLLTIVTAWVLIDVASSSSSQEQLDTVGRAVATQTAKPTGKEGPDPAKTPFPKLPPTELPAGGNFTLTGDGTYRVVGTPGAQSGEGKKKTFKYVIEVENGVDTAAYGGDDAFATMVDATLTNVKGWTHDKDFRFEHISETSDLKPDLRIQLTSVETTHKNCGTDIAMETSCFSSEGNRVVINESRWVRGATTFQGDLGSYRQYLLNHEVGHGIGYANHEPCGGQGKPAPIMMQQTLSVSNTELYKIDSQEVYKDDGLVCVTNPWPYPQQ</sequence>
<feature type="region of interest" description="Disordered" evidence="1">
    <location>
        <begin position="61"/>
        <end position="133"/>
    </location>
</feature>
<dbReference type="EMBL" id="ACSH02000002">
    <property type="protein sequence ID" value="EFM49737.1"/>
    <property type="molecule type" value="Genomic_DNA"/>
</dbReference>
<evidence type="ECO:0000313" key="4">
    <source>
        <dbReference type="Proteomes" id="UP000004218"/>
    </source>
</evidence>
<dbReference type="eggNOG" id="COG5479">
    <property type="taxonomic scope" value="Bacteria"/>
</dbReference>
<dbReference type="AlphaFoldDB" id="E0DD74"/>
<reference evidence="3" key="1">
    <citation type="submission" date="2010-08" db="EMBL/GenBank/DDBJ databases">
        <authorList>
            <person name="Harkins D.M."/>
            <person name="Madupu R."/>
            <person name="Durkin A.S."/>
            <person name="Torralba M."/>
            <person name="Methe B."/>
            <person name="Sutton G.G."/>
            <person name="Nelson K.E."/>
        </authorList>
    </citation>
    <scope>NUCLEOTIDE SEQUENCE [LARGE SCALE GENOMIC DNA]</scope>
    <source>
        <strain evidence="3">ATCC 14266</strain>
    </source>
</reference>
<feature type="compositionally biased region" description="Pro residues" evidence="1">
    <location>
        <begin position="206"/>
        <end position="216"/>
    </location>
</feature>
<name>E0DD74_9CORY</name>
<feature type="region of interest" description="Disordered" evidence="1">
    <location>
        <begin position="191"/>
        <end position="216"/>
    </location>
</feature>
<gene>
    <name evidence="3" type="ORF">HMPREF0299_6274</name>
</gene>
<dbReference type="Pfam" id="PF11350">
    <property type="entry name" value="DUF3152"/>
    <property type="match status" value="1"/>
</dbReference>
<dbReference type="STRING" id="553207.HMPREF0299_6274"/>
<evidence type="ECO:0000259" key="2">
    <source>
        <dbReference type="Pfam" id="PF11350"/>
    </source>
</evidence>
<dbReference type="SUPFAM" id="SSF55486">
    <property type="entry name" value="Metalloproteases ('zincins'), catalytic domain"/>
    <property type="match status" value="1"/>
</dbReference>
<feature type="region of interest" description="Disordered" evidence="1">
    <location>
        <begin position="1"/>
        <end position="47"/>
    </location>
</feature>
<feature type="domain" description="DUF3152" evidence="2">
    <location>
        <begin position="218"/>
        <end position="426"/>
    </location>
</feature>
<keyword evidence="4" id="KW-1185">Reference proteome</keyword>
<accession>E0DD74</accession>
<dbReference type="InterPro" id="IPR022603">
    <property type="entry name" value="DUF3152"/>
</dbReference>
<comment type="caution">
    <text evidence="3">The sequence shown here is derived from an EMBL/GenBank/DDBJ whole genome shotgun (WGS) entry which is preliminary data.</text>
</comment>
<organism evidence="3 4">
    <name type="scientific">Corynebacterium matruchotii ATCC 14266</name>
    <dbReference type="NCBI Taxonomy" id="553207"/>
    <lineage>
        <taxon>Bacteria</taxon>
        <taxon>Bacillati</taxon>
        <taxon>Actinomycetota</taxon>
        <taxon>Actinomycetes</taxon>
        <taxon>Mycobacteriales</taxon>
        <taxon>Corynebacteriaceae</taxon>
        <taxon>Corynebacterium</taxon>
    </lineage>
</organism>
<dbReference type="Proteomes" id="UP000004218">
    <property type="component" value="Unassembled WGS sequence"/>
</dbReference>
<protein>
    <recommendedName>
        <fullName evidence="2">DUF3152 domain-containing protein</fullName>
    </recommendedName>
</protein>